<feature type="region of interest" description="Disordered" evidence="2">
    <location>
        <begin position="55"/>
        <end position="98"/>
    </location>
</feature>
<evidence type="ECO:0000256" key="1">
    <source>
        <dbReference type="ARBA" id="ARBA00038379"/>
    </source>
</evidence>
<organism evidence="4 5">
    <name type="scientific">Felis catus</name>
    <name type="common">Cat</name>
    <name type="synonym">Felis silvestris catus</name>
    <dbReference type="NCBI Taxonomy" id="9685"/>
    <lineage>
        <taxon>Eukaryota</taxon>
        <taxon>Metazoa</taxon>
        <taxon>Chordata</taxon>
        <taxon>Craniata</taxon>
        <taxon>Vertebrata</taxon>
        <taxon>Euteleostomi</taxon>
        <taxon>Mammalia</taxon>
        <taxon>Eutheria</taxon>
        <taxon>Laurasiatheria</taxon>
        <taxon>Carnivora</taxon>
        <taxon>Feliformia</taxon>
        <taxon>Felidae</taxon>
        <taxon>Felinae</taxon>
        <taxon>Felis</taxon>
    </lineage>
</organism>
<feature type="compositionally biased region" description="Basic and acidic residues" evidence="2">
    <location>
        <begin position="879"/>
        <end position="902"/>
    </location>
</feature>
<dbReference type="GeneTree" id="ENSGT00940000163150"/>
<keyword evidence="5" id="KW-1185">Reference proteome</keyword>
<feature type="compositionally biased region" description="Basic and acidic residues" evidence="2">
    <location>
        <begin position="314"/>
        <end position="327"/>
    </location>
</feature>
<dbReference type="InterPro" id="IPR022168">
    <property type="entry name" value="GARIL-like_Rab2B-bd"/>
</dbReference>
<evidence type="ECO:0000313" key="5">
    <source>
        <dbReference type="Proteomes" id="UP000823872"/>
    </source>
</evidence>
<feature type="region of interest" description="Disordered" evidence="2">
    <location>
        <begin position="238"/>
        <end position="264"/>
    </location>
</feature>
<dbReference type="PANTHER" id="PTHR22574:SF12">
    <property type="entry name" value="GOLGI-ASSOCIATED RAB2 INTERACTOR PROTEIN 5B"/>
    <property type="match status" value="1"/>
</dbReference>
<feature type="region of interest" description="Disordered" evidence="2">
    <location>
        <begin position="444"/>
        <end position="479"/>
    </location>
</feature>
<feature type="compositionally biased region" description="Low complexity" evidence="2">
    <location>
        <begin position="598"/>
        <end position="607"/>
    </location>
</feature>
<protein>
    <recommendedName>
        <fullName evidence="3">Golgi associated RAB2 interactor protein-like Rab2B-binding domain-containing protein</fullName>
    </recommendedName>
</protein>
<dbReference type="PANTHER" id="PTHR22574">
    <property type="match status" value="1"/>
</dbReference>
<proteinExistence type="inferred from homology"/>
<dbReference type="Ensembl" id="ENSFCTT00005050078.1">
    <property type="protein sequence ID" value="ENSFCTP00005036460.1"/>
    <property type="gene ID" value="ENSFCTG00005017290.1"/>
</dbReference>
<dbReference type="Proteomes" id="UP000823872">
    <property type="component" value="Chromosome E2"/>
</dbReference>
<feature type="region of interest" description="Disordered" evidence="2">
    <location>
        <begin position="308"/>
        <end position="340"/>
    </location>
</feature>
<feature type="region of interest" description="Disordered" evidence="2">
    <location>
        <begin position="586"/>
        <end position="610"/>
    </location>
</feature>
<gene>
    <name evidence="4" type="primary">GARIN5B</name>
</gene>
<feature type="compositionally biased region" description="Polar residues" evidence="2">
    <location>
        <begin position="586"/>
        <end position="595"/>
    </location>
</feature>
<evidence type="ECO:0000256" key="2">
    <source>
        <dbReference type="SAM" id="MobiDB-lite"/>
    </source>
</evidence>
<comment type="similarity">
    <text evidence="1">Belongs to the GARIN family.</text>
</comment>
<reference evidence="4" key="2">
    <citation type="submission" date="2025-08" db="UniProtKB">
        <authorList>
            <consortium name="Ensembl"/>
        </authorList>
    </citation>
    <scope>IDENTIFICATION</scope>
    <source>
        <strain evidence="4">breed Abyssinian</strain>
    </source>
</reference>
<feature type="compositionally biased region" description="Pro residues" evidence="2">
    <location>
        <begin position="509"/>
        <end position="518"/>
    </location>
</feature>
<feature type="domain" description="Golgi associated RAB2 interactor protein-like Rab2B-binding" evidence="3">
    <location>
        <begin position="171"/>
        <end position="237"/>
    </location>
</feature>
<dbReference type="Pfam" id="PF12480">
    <property type="entry name" value="GARIL_Rab2_bd"/>
    <property type="match status" value="1"/>
</dbReference>
<accession>A0ABI7YNG0</accession>
<evidence type="ECO:0000313" key="4">
    <source>
        <dbReference type="Ensembl" id="ENSFCTP00005036460.1"/>
    </source>
</evidence>
<evidence type="ECO:0000259" key="3">
    <source>
        <dbReference type="Pfam" id="PF12480"/>
    </source>
</evidence>
<reference evidence="4 5" key="1">
    <citation type="submission" date="2021-02" db="EMBL/GenBank/DDBJ databases">
        <title>Safari Cat Assemblies.</title>
        <authorList>
            <person name="Bredemeyer K.R."/>
            <person name="Murphy W.J."/>
        </authorList>
    </citation>
    <scope>NUCLEOTIDE SEQUENCE [LARGE SCALE GENOMIC DNA]</scope>
</reference>
<name>A0ABI7YNG0_FELCA</name>
<feature type="region of interest" description="Disordered" evidence="2">
    <location>
        <begin position="493"/>
        <end position="567"/>
    </location>
</feature>
<sequence>MNRLQNIRRMEPFQGPSKWVPTLGELQKTLQRGEYLPLRPLPMFESNFVQVPSFLHPGGREGQEGIETPPPPPPPRTGGFEPRQALTRQPRGWGGSGGRGLGLGVPEEHWRKEWSQPLSPAPQVTNRGAPVYVHHRTNGVTMGVAASHPGLVLPDILLIAQPPEGRECANLVLTRMLPLDLTRLYVHDLSSWRLKLRLATGRCYYLELDAPRNEAGFLFDRWIRLINLLQEPATTWLPRTPHRPARDPASVKPPASTWHLQDQPQSGRLVMTVEPNFPYKMLTLQKQRKARTLKRKFKSQAVGDSVPLIWSQQEHAEPRKKSAEKKSQRNLHPDTSQTQIQVTEKPSITIRTVFSIVSNTINHTQSSSKCCSSDSDTATVLGGLIETPIGCASADTPDISLLESYDPFNTYLWQQDIENLMDPDTSTLSLSSFSPATYPPRFSLPAAYSSSHRRKEKAQALGSGQRQRPPPSQKTAAARVAAWKVPFLRDQSKRVSAMHDPSQKMSTAPGPPRGPPVVPAVTQKTPTVHCPPWKAPPVSVTSRKAAASPGPARKAPPVSPTSRKAVSSFVPGRKSVFLPAPSQKALTSPTQQQMTPDAATLGTLPTGGPRGRVLERSQREGMPGPLMFVGTQEMDLIETRTQKTSQDLPFTTTKKESEEVVLTKALKITLDGLKGRGKLEDKVHRKKEEISLDKPGLTSQTVGQQQKWLKTQEVVIQGPPEEQSRPFSVEGLTLAKLMIMANSKEPPLRPATVNPSSWLSNPPMPDMSTVSPSEVPLPQGTPEVVGEQSLFGTWVKERMHPWAEGSMYHWVEAQPQVPKEASEVPGLPRHEASSLMMDNVPPDPISLPASRWEEAPLWPISLTPISEMKASVFQQPKRASLEPERQSDQLEGRSDQLKKTPDQFEGIPDQLERIDQLKRMSDQLEGMSDQSPLAITKLSSDVILPTLVENENMMDMAPEVEDIEELGVYSPSARRNSHCKGPEA</sequence>
<feature type="region of interest" description="Disordered" evidence="2">
    <location>
        <begin position="873"/>
        <end position="904"/>
    </location>
</feature>
<reference evidence="4" key="3">
    <citation type="submission" date="2025-09" db="UniProtKB">
        <authorList>
            <consortium name="Ensembl"/>
        </authorList>
    </citation>
    <scope>IDENTIFICATION</scope>
    <source>
        <strain evidence="4">breed Abyssinian</strain>
    </source>
</reference>